<name>A0A5J9VTP2_9POAL</name>
<dbReference type="Gramene" id="TVU39113">
    <property type="protein sequence ID" value="TVU39113"/>
    <property type="gene ID" value="EJB05_12518"/>
</dbReference>
<organism evidence="2 3">
    <name type="scientific">Eragrostis curvula</name>
    <name type="common">weeping love grass</name>
    <dbReference type="NCBI Taxonomy" id="38414"/>
    <lineage>
        <taxon>Eukaryota</taxon>
        <taxon>Viridiplantae</taxon>
        <taxon>Streptophyta</taxon>
        <taxon>Embryophyta</taxon>
        <taxon>Tracheophyta</taxon>
        <taxon>Spermatophyta</taxon>
        <taxon>Magnoliopsida</taxon>
        <taxon>Liliopsida</taxon>
        <taxon>Poales</taxon>
        <taxon>Poaceae</taxon>
        <taxon>PACMAD clade</taxon>
        <taxon>Chloridoideae</taxon>
        <taxon>Eragrostideae</taxon>
        <taxon>Eragrostidinae</taxon>
        <taxon>Eragrostis</taxon>
    </lineage>
</organism>
<keyword evidence="3" id="KW-1185">Reference proteome</keyword>
<feature type="compositionally biased region" description="Basic residues" evidence="1">
    <location>
        <begin position="1"/>
        <end position="17"/>
    </location>
</feature>
<feature type="compositionally biased region" description="Basic residues" evidence="1">
    <location>
        <begin position="32"/>
        <end position="41"/>
    </location>
</feature>
<evidence type="ECO:0000313" key="2">
    <source>
        <dbReference type="EMBL" id="TVU39113.1"/>
    </source>
</evidence>
<protein>
    <submittedName>
        <fullName evidence="2">Uncharacterized protein</fullName>
    </submittedName>
</protein>
<gene>
    <name evidence="2" type="ORF">EJB05_12518</name>
</gene>
<proteinExistence type="predicted"/>
<comment type="caution">
    <text evidence="2">The sequence shown here is derived from an EMBL/GenBank/DDBJ whole genome shotgun (WGS) entry which is preliminary data.</text>
</comment>
<dbReference type="EMBL" id="RWGY01000007">
    <property type="protein sequence ID" value="TVU39113.1"/>
    <property type="molecule type" value="Genomic_DNA"/>
</dbReference>
<feature type="region of interest" description="Disordered" evidence="1">
    <location>
        <begin position="1"/>
        <end position="70"/>
    </location>
</feature>
<feature type="compositionally biased region" description="Polar residues" evidence="1">
    <location>
        <begin position="44"/>
        <end position="63"/>
    </location>
</feature>
<dbReference type="Proteomes" id="UP000324897">
    <property type="component" value="Chromosome 4"/>
</dbReference>
<evidence type="ECO:0000256" key="1">
    <source>
        <dbReference type="SAM" id="MobiDB-lite"/>
    </source>
</evidence>
<accession>A0A5J9VTP2</accession>
<dbReference type="AlphaFoldDB" id="A0A5J9VTP2"/>
<reference evidence="2 3" key="1">
    <citation type="journal article" date="2019" name="Sci. Rep.">
        <title>A high-quality genome of Eragrostis curvula grass provides insights into Poaceae evolution and supports new strategies to enhance forage quality.</title>
        <authorList>
            <person name="Carballo J."/>
            <person name="Santos B.A.C.M."/>
            <person name="Zappacosta D."/>
            <person name="Garbus I."/>
            <person name="Selva J.P."/>
            <person name="Gallo C.A."/>
            <person name="Diaz A."/>
            <person name="Albertini E."/>
            <person name="Caccamo M."/>
            <person name="Echenique V."/>
        </authorList>
    </citation>
    <scope>NUCLEOTIDE SEQUENCE [LARGE SCALE GENOMIC DNA]</scope>
    <source>
        <strain evidence="3">cv. Victoria</strain>
        <tissue evidence="2">Leaf</tissue>
    </source>
</reference>
<sequence>MSKKSRKRRKNVMRKRMQAALDTPPAESSKSKVTKRRKRASNKWVPTSADQLRASTIFQTGSQSHDEDAH</sequence>
<evidence type="ECO:0000313" key="3">
    <source>
        <dbReference type="Proteomes" id="UP000324897"/>
    </source>
</evidence>